<dbReference type="PROSITE" id="PS51257">
    <property type="entry name" value="PROKAR_LIPOPROTEIN"/>
    <property type="match status" value="1"/>
</dbReference>
<dbReference type="PANTHER" id="PTHR47372:SF11">
    <property type="entry name" value="RE19971P"/>
    <property type="match status" value="1"/>
</dbReference>
<sequence length="236" mass="24839">MTKKTRTRILAGVAALGISFSAVACSQEAKEDLDSATDKVSEAAGDAGDAVKEGAEDAKDAAKDAATDVKEAAKDAADDVKDATKDGADKAKDAADDAKDGAKDAMNDAEHKTDVTDAAGKEVAVPTPIVEMYESMGGTAGHLGKLTDLEEKDGRYLAAFNEGHYIAYSKDTGAQRLNGKIAETWMSEGGLESELGMPTAYEVERQDGNGWTQNFEHGDIIWSQTDGTWGPTVEKN</sequence>
<keyword evidence="2" id="KW-0732">Signal</keyword>
<feature type="chain" id="PRO_5039390802" description="LGFP repeat-containing protein" evidence="2">
    <location>
        <begin position="25"/>
        <end position="236"/>
    </location>
</feature>
<reference evidence="3" key="1">
    <citation type="submission" date="2020-12" db="EMBL/GenBank/DDBJ databases">
        <title>Genome public.</title>
        <authorList>
            <person name="Sun Q."/>
        </authorList>
    </citation>
    <scope>NUCLEOTIDE SEQUENCE</scope>
    <source>
        <strain evidence="3">CCM 8863</strain>
    </source>
</reference>
<feature type="region of interest" description="Disordered" evidence="1">
    <location>
        <begin position="27"/>
        <end position="111"/>
    </location>
</feature>
<dbReference type="Proteomes" id="UP000645966">
    <property type="component" value="Unassembled WGS sequence"/>
</dbReference>
<proteinExistence type="predicted"/>
<dbReference type="Gene3D" id="1.20.120.20">
    <property type="entry name" value="Apolipoprotein"/>
    <property type="match status" value="1"/>
</dbReference>
<dbReference type="Pfam" id="PF08310">
    <property type="entry name" value="LGFP"/>
    <property type="match status" value="1"/>
</dbReference>
<evidence type="ECO:0000256" key="2">
    <source>
        <dbReference type="SAM" id="SignalP"/>
    </source>
</evidence>
<dbReference type="EMBL" id="JAEIOS010000009">
    <property type="protein sequence ID" value="MBI8988457.1"/>
    <property type="molecule type" value="Genomic_DNA"/>
</dbReference>
<dbReference type="RefSeq" id="WP_198737495.1">
    <property type="nucleotide sequence ID" value="NZ_JAEIOS010000009.1"/>
</dbReference>
<feature type="compositionally biased region" description="Basic and acidic residues" evidence="1">
    <location>
        <begin position="28"/>
        <end position="41"/>
    </location>
</feature>
<organism evidence="3 4">
    <name type="scientific">Corynebacterium meridianum</name>
    <dbReference type="NCBI Taxonomy" id="2765363"/>
    <lineage>
        <taxon>Bacteria</taxon>
        <taxon>Bacillati</taxon>
        <taxon>Actinomycetota</taxon>
        <taxon>Actinomycetes</taxon>
        <taxon>Mycobacteriales</taxon>
        <taxon>Corynebacteriaceae</taxon>
        <taxon>Corynebacterium</taxon>
    </lineage>
</organism>
<feature type="compositionally biased region" description="Basic and acidic residues" evidence="1">
    <location>
        <begin position="49"/>
        <end position="111"/>
    </location>
</feature>
<dbReference type="InterPro" id="IPR013207">
    <property type="entry name" value="LGFP"/>
</dbReference>
<keyword evidence="4" id="KW-1185">Reference proteome</keyword>
<evidence type="ECO:0000313" key="4">
    <source>
        <dbReference type="Proteomes" id="UP000645966"/>
    </source>
</evidence>
<dbReference type="AlphaFoldDB" id="A0A934I504"/>
<accession>A0A934I504</accession>
<name>A0A934I504_9CORY</name>
<evidence type="ECO:0000313" key="3">
    <source>
        <dbReference type="EMBL" id="MBI8988457.1"/>
    </source>
</evidence>
<gene>
    <name evidence="3" type="ORF">JDV75_01570</name>
</gene>
<dbReference type="PANTHER" id="PTHR47372">
    <property type="entry name" value="DAUER UP-REGULATED-RELATED"/>
    <property type="match status" value="1"/>
</dbReference>
<evidence type="ECO:0000256" key="1">
    <source>
        <dbReference type="SAM" id="MobiDB-lite"/>
    </source>
</evidence>
<protein>
    <recommendedName>
        <fullName evidence="5">LGFP repeat-containing protein</fullName>
    </recommendedName>
</protein>
<evidence type="ECO:0008006" key="5">
    <source>
        <dbReference type="Google" id="ProtNLM"/>
    </source>
</evidence>
<comment type="caution">
    <text evidence="3">The sequence shown here is derived from an EMBL/GenBank/DDBJ whole genome shotgun (WGS) entry which is preliminary data.</text>
</comment>
<feature type="signal peptide" evidence="2">
    <location>
        <begin position="1"/>
        <end position="24"/>
    </location>
</feature>